<organism evidence="4 5">
    <name type="scientific">Roseovarius litorisediminis</name>
    <dbReference type="NCBI Taxonomy" id="1312363"/>
    <lineage>
        <taxon>Bacteria</taxon>
        <taxon>Pseudomonadati</taxon>
        <taxon>Pseudomonadota</taxon>
        <taxon>Alphaproteobacteria</taxon>
        <taxon>Rhodobacterales</taxon>
        <taxon>Roseobacteraceae</taxon>
        <taxon>Roseovarius</taxon>
    </lineage>
</organism>
<dbReference type="RefSeq" id="WP_085893843.1">
    <property type="nucleotide sequence ID" value="NZ_FWFL01000012.1"/>
</dbReference>
<keyword evidence="1" id="KW-0812">Transmembrane</keyword>
<keyword evidence="1" id="KW-1133">Transmembrane helix</keyword>
<name>A0A1Y5TNC9_9RHOB</name>
<dbReference type="InterPro" id="IPR058486">
    <property type="entry name" value="DUF8173"/>
</dbReference>
<sequence length="372" mass="38892">MRLLLFVLALTGFGAALAAEEKEASLRISDDVFRAGQEVVHDQSGADDLFMAGETVRSNSEISGSAHLAGRRVEQGSAVGEDLYAAGMRVTSTGAIGGDATVAGYNVKVGPVAGDLRATGSTVALTGDIGGYALVATEELQMGGAIGGDAYIAAEEISFDPGAKIEGQLVLYERNVGSLKIPETVVPADRIERRNLSEWDHDIASYRVVSWWAVLGRFLLGLIVVAGMAALAAALLPEQLANVRQRLLEQPLRALWFGFLTQAALIGATVLLAMTLIGILVSPATVLLAILSGLAGYIVGVYAFGVGIMQRVGRGLPEKWSEKAIAAVVGAVLAGLIGLIPFFGWLFVLALTLVGIGAIALQLFRPQFFATA</sequence>
<feature type="transmembrane region" description="Helical" evidence="1">
    <location>
        <begin position="320"/>
        <end position="339"/>
    </location>
</feature>
<feature type="chain" id="PRO_5012848200" description="DUF8173 domain-containing protein" evidence="2">
    <location>
        <begin position="19"/>
        <end position="372"/>
    </location>
</feature>
<dbReference type="OrthoDB" id="7846990at2"/>
<dbReference type="Proteomes" id="UP000193827">
    <property type="component" value="Unassembled WGS sequence"/>
</dbReference>
<evidence type="ECO:0000313" key="5">
    <source>
        <dbReference type="Proteomes" id="UP000193827"/>
    </source>
</evidence>
<accession>A0A1Y5TNC9</accession>
<feature type="domain" description="DUF8173" evidence="3">
    <location>
        <begin position="215"/>
        <end position="365"/>
    </location>
</feature>
<dbReference type="EMBL" id="FWFL01000012">
    <property type="protein sequence ID" value="SLN65916.1"/>
    <property type="molecule type" value="Genomic_DNA"/>
</dbReference>
<reference evidence="4 5" key="1">
    <citation type="submission" date="2017-03" db="EMBL/GenBank/DDBJ databases">
        <authorList>
            <person name="Afonso C.L."/>
            <person name="Miller P.J."/>
            <person name="Scott M.A."/>
            <person name="Spackman E."/>
            <person name="Goraichik I."/>
            <person name="Dimitrov K.M."/>
            <person name="Suarez D.L."/>
            <person name="Swayne D.E."/>
        </authorList>
    </citation>
    <scope>NUCLEOTIDE SEQUENCE [LARGE SCALE GENOMIC DNA]</scope>
    <source>
        <strain evidence="4 5">CECT 8287</strain>
    </source>
</reference>
<evidence type="ECO:0000259" key="3">
    <source>
        <dbReference type="Pfam" id="PF26514"/>
    </source>
</evidence>
<feature type="signal peptide" evidence="2">
    <location>
        <begin position="1"/>
        <end position="18"/>
    </location>
</feature>
<protein>
    <recommendedName>
        <fullName evidence="3">DUF8173 domain-containing protein</fullName>
    </recommendedName>
</protein>
<feature type="transmembrane region" description="Helical" evidence="1">
    <location>
        <begin position="211"/>
        <end position="236"/>
    </location>
</feature>
<evidence type="ECO:0000313" key="4">
    <source>
        <dbReference type="EMBL" id="SLN65916.1"/>
    </source>
</evidence>
<keyword evidence="1" id="KW-0472">Membrane</keyword>
<evidence type="ECO:0000256" key="2">
    <source>
        <dbReference type="SAM" id="SignalP"/>
    </source>
</evidence>
<keyword evidence="5" id="KW-1185">Reference proteome</keyword>
<feature type="transmembrane region" description="Helical" evidence="1">
    <location>
        <begin position="286"/>
        <end position="308"/>
    </location>
</feature>
<evidence type="ECO:0000256" key="1">
    <source>
        <dbReference type="SAM" id="Phobius"/>
    </source>
</evidence>
<dbReference type="AlphaFoldDB" id="A0A1Y5TNC9"/>
<keyword evidence="2" id="KW-0732">Signal</keyword>
<feature type="transmembrane region" description="Helical" evidence="1">
    <location>
        <begin position="256"/>
        <end position="280"/>
    </location>
</feature>
<gene>
    <name evidence="4" type="ORF">PEL8287_03639</name>
</gene>
<dbReference type="Pfam" id="PF26514">
    <property type="entry name" value="DUF8173"/>
    <property type="match status" value="1"/>
</dbReference>
<proteinExistence type="predicted"/>